<dbReference type="EMBL" id="FZOB01000002">
    <property type="protein sequence ID" value="SNR65739.1"/>
    <property type="molecule type" value="Genomic_DNA"/>
</dbReference>
<accession>A0A238Y5X5</accession>
<dbReference type="RefSeq" id="WP_089322443.1">
    <property type="nucleotide sequence ID" value="NZ_FZOB01000002.1"/>
</dbReference>
<proteinExistence type="predicted"/>
<dbReference type="Proteomes" id="UP000198405">
    <property type="component" value="Unassembled WGS sequence"/>
</dbReference>
<dbReference type="OrthoDB" id="14341at2"/>
<sequence>MKLYEENLKQIYRSLFENELKASPDELCRDAPCLFLTLNLPAVSSMLRVDLGIRRGRKKRPLITFRKVKGRFKVIFLTTQKSNFFGISLERIPIEKCSKFKCREDFTFRKECYKFVYVDRRNGEVRECFFIPEHILMDESLFKLCGKCEDFDG</sequence>
<evidence type="ECO:0000313" key="1">
    <source>
        <dbReference type="EMBL" id="SNR65739.1"/>
    </source>
</evidence>
<organism evidence="1 2">
    <name type="scientific">Desulfurobacterium atlanticum</name>
    <dbReference type="NCBI Taxonomy" id="240169"/>
    <lineage>
        <taxon>Bacteria</taxon>
        <taxon>Pseudomonadati</taxon>
        <taxon>Aquificota</taxon>
        <taxon>Aquificia</taxon>
        <taxon>Desulfurobacteriales</taxon>
        <taxon>Desulfurobacteriaceae</taxon>
        <taxon>Desulfurobacterium</taxon>
    </lineage>
</organism>
<gene>
    <name evidence="1" type="ORF">SAMN06265340_10290</name>
</gene>
<evidence type="ECO:0000313" key="2">
    <source>
        <dbReference type="Proteomes" id="UP000198405"/>
    </source>
</evidence>
<protein>
    <submittedName>
        <fullName evidence="1">Uncharacterized protein</fullName>
    </submittedName>
</protein>
<reference evidence="2" key="1">
    <citation type="submission" date="2017-06" db="EMBL/GenBank/DDBJ databases">
        <authorList>
            <person name="Varghese N."/>
            <person name="Submissions S."/>
        </authorList>
    </citation>
    <scope>NUCLEOTIDE SEQUENCE [LARGE SCALE GENOMIC DNA]</scope>
    <source>
        <strain evidence="2">DSM 15668</strain>
    </source>
</reference>
<keyword evidence="2" id="KW-1185">Reference proteome</keyword>
<dbReference type="AlphaFoldDB" id="A0A238Y5X5"/>
<name>A0A238Y5X5_9BACT</name>